<feature type="domain" description="TauD/TfdA-like" evidence="7">
    <location>
        <begin position="5"/>
        <end position="281"/>
    </location>
</feature>
<dbReference type="InterPro" id="IPR003819">
    <property type="entry name" value="TauD/TfdA-like"/>
</dbReference>
<evidence type="ECO:0000313" key="9">
    <source>
        <dbReference type="Proteomes" id="UP001523392"/>
    </source>
</evidence>
<evidence type="ECO:0000256" key="6">
    <source>
        <dbReference type="SAM" id="MobiDB-lite"/>
    </source>
</evidence>
<evidence type="ECO:0000259" key="7">
    <source>
        <dbReference type="Pfam" id="PF02668"/>
    </source>
</evidence>
<protein>
    <submittedName>
        <fullName evidence="8">TauD/TfdA family dioxygenase</fullName>
    </submittedName>
</protein>
<dbReference type="GO" id="GO:0051213">
    <property type="term" value="F:dioxygenase activity"/>
    <property type="evidence" value="ECO:0007669"/>
    <property type="project" value="UniProtKB-KW"/>
</dbReference>
<keyword evidence="3 8" id="KW-0223">Dioxygenase</keyword>
<dbReference type="Pfam" id="PF02668">
    <property type="entry name" value="TauD"/>
    <property type="match status" value="1"/>
</dbReference>
<keyword evidence="9" id="KW-1185">Reference proteome</keyword>
<feature type="region of interest" description="Disordered" evidence="6">
    <location>
        <begin position="280"/>
        <end position="299"/>
    </location>
</feature>
<dbReference type="RefSeq" id="WP_252956019.1">
    <property type="nucleotide sequence ID" value="NZ_JAFIRR010000190.1"/>
</dbReference>
<dbReference type="Gene3D" id="3.60.130.10">
    <property type="entry name" value="Clavaminate synthase-like"/>
    <property type="match status" value="1"/>
</dbReference>
<keyword evidence="2" id="KW-0479">Metal-binding</keyword>
<organism evidence="8 9">
    <name type="scientific">Siccirubricoccus soli</name>
    <dbReference type="NCBI Taxonomy" id="2899147"/>
    <lineage>
        <taxon>Bacteria</taxon>
        <taxon>Pseudomonadati</taxon>
        <taxon>Pseudomonadota</taxon>
        <taxon>Alphaproteobacteria</taxon>
        <taxon>Acetobacterales</taxon>
        <taxon>Roseomonadaceae</taxon>
        <taxon>Siccirubricoccus</taxon>
    </lineage>
</organism>
<dbReference type="SUPFAM" id="SSF51197">
    <property type="entry name" value="Clavaminate synthase-like"/>
    <property type="match status" value="1"/>
</dbReference>
<dbReference type="InterPro" id="IPR051178">
    <property type="entry name" value="TfdA_dioxygenase"/>
</dbReference>
<dbReference type="InterPro" id="IPR042098">
    <property type="entry name" value="TauD-like_sf"/>
</dbReference>
<name>A0ABT1DEK6_9PROT</name>
<comment type="caution">
    <text evidence="8">The sequence shown here is derived from an EMBL/GenBank/DDBJ whole genome shotgun (WGS) entry which is preliminary data.</text>
</comment>
<keyword evidence="5" id="KW-0408">Iron</keyword>
<reference evidence="8 9" key="1">
    <citation type="submission" date="2021-12" db="EMBL/GenBank/DDBJ databases">
        <title>Siccirubricoccus leaddurans sp. nov., a high concentration Zn2+ tolerance bacterium.</title>
        <authorList>
            <person name="Cao Y."/>
        </authorList>
    </citation>
    <scope>NUCLEOTIDE SEQUENCE [LARGE SCALE GENOMIC DNA]</scope>
    <source>
        <strain evidence="8 9">KC 17139</strain>
    </source>
</reference>
<dbReference type="Proteomes" id="UP001523392">
    <property type="component" value="Unassembled WGS sequence"/>
</dbReference>
<comment type="similarity">
    <text evidence="1">Belongs to the TfdA dioxygenase family.</text>
</comment>
<gene>
    <name evidence="8" type="ORF">JYK14_25025</name>
</gene>
<evidence type="ECO:0000256" key="5">
    <source>
        <dbReference type="ARBA" id="ARBA00023004"/>
    </source>
</evidence>
<evidence type="ECO:0000256" key="3">
    <source>
        <dbReference type="ARBA" id="ARBA00022964"/>
    </source>
</evidence>
<proteinExistence type="inferred from homology"/>
<evidence type="ECO:0000256" key="1">
    <source>
        <dbReference type="ARBA" id="ARBA00005896"/>
    </source>
</evidence>
<dbReference type="PANTHER" id="PTHR43779:SF3">
    <property type="entry name" value="(3R)-3-[(CARBOXYMETHYL)AMINO]FATTY ACID OXYGENASE_DECARBOXYLASE"/>
    <property type="match status" value="1"/>
</dbReference>
<accession>A0ABT1DEK6</accession>
<keyword evidence="4" id="KW-0560">Oxidoreductase</keyword>
<evidence type="ECO:0000313" key="8">
    <source>
        <dbReference type="EMBL" id="MCO6419400.1"/>
    </source>
</evidence>
<evidence type="ECO:0000256" key="4">
    <source>
        <dbReference type="ARBA" id="ARBA00023002"/>
    </source>
</evidence>
<dbReference type="PANTHER" id="PTHR43779">
    <property type="entry name" value="DIOXYGENASE RV0097-RELATED"/>
    <property type="match status" value="1"/>
</dbReference>
<sequence length="299" mass="33190">MPLELRPLHPLFVAEARGLDLSRPLAAAEVAAVTVAMDKYAVLLFPGQRLSEPEQVAFARQFGPLNPGLKQIGRQQERLQEYTAIDISNLGDDGKPLPRDSRKVISSLANQLWHSDSSFQAPAVSYSMLHALRLPSWGGETEFCDLRAAWDALPDRLKARVEGLAAEHFALHSRMTLLGDDQYTAEQQAALPAVVWPLKRVHPGSGRTALFVGIHARKILGMGLAEGKMLLLDLLEHATQPAFRWTHRWTVGDLVMWDNRCTLHRGRAYDLSEVRELRRTTTDEVPVGATPSGWAQAAE</sequence>
<dbReference type="EMBL" id="JAFIRR010000190">
    <property type="protein sequence ID" value="MCO6419400.1"/>
    <property type="molecule type" value="Genomic_DNA"/>
</dbReference>
<evidence type="ECO:0000256" key="2">
    <source>
        <dbReference type="ARBA" id="ARBA00022723"/>
    </source>
</evidence>